<dbReference type="RefSeq" id="WP_008910178.1">
    <property type="nucleotide sequence ID" value="NZ_KB233222.1"/>
</dbReference>
<evidence type="ECO:0000256" key="1">
    <source>
        <dbReference type="SAM" id="SignalP"/>
    </source>
</evidence>
<dbReference type="NCBIfam" id="TIGR01901">
    <property type="entry name" value="adhes_NPXG"/>
    <property type="match status" value="1"/>
</dbReference>
<keyword evidence="1" id="KW-0732">Signal</keyword>
<dbReference type="InterPro" id="IPR008638">
    <property type="entry name" value="FhaB/CdiA-like_TPS"/>
</dbReference>
<dbReference type="InterPro" id="IPR011050">
    <property type="entry name" value="Pectin_lyase_fold/virulence"/>
</dbReference>
<dbReference type="STRING" id="1141662.OOA_00635"/>
<feature type="domain" description="Filamentous haemagglutinin FhaB/tRNA nuclease CdiA-like TPS" evidence="2">
    <location>
        <begin position="30"/>
        <end position="206"/>
    </location>
</feature>
<dbReference type="Pfam" id="PF05860">
    <property type="entry name" value="TPS"/>
    <property type="match status" value="1"/>
</dbReference>
<reference evidence="3 4" key="1">
    <citation type="journal article" date="2012" name="BMC Genomics">
        <title>Comparative genomics of bacteria in the genus Providencia isolated from wild Drosophila melanogaster.</title>
        <authorList>
            <person name="Galac M.R."/>
            <person name="Lazzaro B.P."/>
        </authorList>
    </citation>
    <scope>NUCLEOTIDE SEQUENCE [LARGE SCALE GENOMIC DNA]</scope>
    <source>
        <strain evidence="3 4">DSM 19968</strain>
    </source>
</reference>
<dbReference type="HOGENOM" id="CLU_890992_0_0_6"/>
<feature type="chain" id="PRO_5003923797" description="Filamentous haemagglutinin FhaB/tRNA nuclease CdiA-like TPS domain-containing protein" evidence="1">
    <location>
        <begin position="23"/>
        <end position="311"/>
    </location>
</feature>
<dbReference type="Gene3D" id="2.160.20.10">
    <property type="entry name" value="Single-stranded right-handed beta-helix, Pectin lyase-like"/>
    <property type="match status" value="1"/>
</dbReference>
<evidence type="ECO:0000313" key="3">
    <source>
        <dbReference type="EMBL" id="EKT64998.1"/>
    </source>
</evidence>
<dbReference type="EMBL" id="AKKL01000002">
    <property type="protein sequence ID" value="EKT64998.1"/>
    <property type="molecule type" value="Genomic_DNA"/>
</dbReference>
<evidence type="ECO:0000313" key="4">
    <source>
        <dbReference type="Proteomes" id="UP000009336"/>
    </source>
</evidence>
<dbReference type="OrthoDB" id="6465627at2"/>
<dbReference type="SUPFAM" id="SSF51126">
    <property type="entry name" value="Pectin lyase-like"/>
    <property type="match status" value="1"/>
</dbReference>
<comment type="caution">
    <text evidence="3">The sequence shown here is derived from an EMBL/GenBank/DDBJ whole genome shotgun (WGS) entry which is preliminary data.</text>
</comment>
<keyword evidence="4" id="KW-1185">Reference proteome</keyword>
<dbReference type="eggNOG" id="COG3210">
    <property type="taxonomic scope" value="Bacteria"/>
</dbReference>
<dbReference type="AlphaFoldDB" id="K8WWM9"/>
<gene>
    <name evidence="3" type="ORF">OOA_00635</name>
</gene>
<evidence type="ECO:0000259" key="2">
    <source>
        <dbReference type="Pfam" id="PF05860"/>
    </source>
</evidence>
<name>K8WWM9_9GAMM</name>
<accession>K8WWM9</accession>
<dbReference type="PATRIC" id="fig|1141662.3.peg.126"/>
<proteinExistence type="predicted"/>
<feature type="signal peptide" evidence="1">
    <location>
        <begin position="1"/>
        <end position="22"/>
    </location>
</feature>
<sequence>MKSSKICFTPLILLFIHSTTIASSPVDISKAKIINIAAPLENHVSFNTFEALSSNEHGLVFNNDINDNSTLGGKAAQLILAEVTGSQASNIQGILGIKGQVANLVIANPNGITWSNGSVSNISSLSLIAGNFERQFIKDKDNPSQLLPKPLKDYTQLKFSVSPGSQVTINQQQANPIQLSAINVFADRIKLQNAVNITSAVQNYLGTSGNASLSIREGILRSGVRHKTAVPHSQGSHFELGENSKLTGRSILLESHQYQCKDSFMCPQNKIDIKGLISAMNFSLQGDSQLALTGKIRLASNQQILVGQKAE</sequence>
<protein>
    <recommendedName>
        <fullName evidence="2">Filamentous haemagglutinin FhaB/tRNA nuclease CdiA-like TPS domain-containing protein</fullName>
    </recommendedName>
</protein>
<dbReference type="Proteomes" id="UP000009336">
    <property type="component" value="Unassembled WGS sequence"/>
</dbReference>
<organism evidence="3 4">
    <name type="scientific">Providencia burhodogranariea DSM 19968</name>
    <dbReference type="NCBI Taxonomy" id="1141662"/>
    <lineage>
        <taxon>Bacteria</taxon>
        <taxon>Pseudomonadati</taxon>
        <taxon>Pseudomonadota</taxon>
        <taxon>Gammaproteobacteria</taxon>
        <taxon>Enterobacterales</taxon>
        <taxon>Morganellaceae</taxon>
        <taxon>Providencia</taxon>
    </lineage>
</organism>
<dbReference type="InterPro" id="IPR012334">
    <property type="entry name" value="Pectin_lyas_fold"/>
</dbReference>